<dbReference type="InterPro" id="IPR050840">
    <property type="entry name" value="Adaptor_Complx_Large_Subunit"/>
</dbReference>
<dbReference type="Pfam" id="PF01602">
    <property type="entry name" value="Adaptin_N"/>
    <property type="match status" value="1"/>
</dbReference>
<dbReference type="InterPro" id="IPR016024">
    <property type="entry name" value="ARM-type_fold"/>
</dbReference>
<dbReference type="PANTHER" id="PTHR22780">
    <property type="entry name" value="ADAPTIN, ALPHA/GAMMA/EPSILON"/>
    <property type="match status" value="1"/>
</dbReference>
<keyword evidence="2" id="KW-0813">Transport</keyword>
<organism evidence="6 7">
    <name type="scientific">Lentinula aciculospora</name>
    <dbReference type="NCBI Taxonomy" id="153920"/>
    <lineage>
        <taxon>Eukaryota</taxon>
        <taxon>Fungi</taxon>
        <taxon>Dikarya</taxon>
        <taxon>Basidiomycota</taxon>
        <taxon>Agaricomycotina</taxon>
        <taxon>Agaricomycetes</taxon>
        <taxon>Agaricomycetidae</taxon>
        <taxon>Agaricales</taxon>
        <taxon>Marasmiineae</taxon>
        <taxon>Omphalotaceae</taxon>
        <taxon>Lentinula</taxon>
    </lineage>
</organism>
<sequence>MGFVPFISSGASSRLHYVLVRKVETAPSPQAVDDIIFAEMQSIVRNFTQTKVSSAVCREYLIILLYCINTSTASIPTLDSALPHAVSLAEAGSSVSEKRIGYMFCAEVMPARHELQLMLVNTLRKDLESVNPANISLALDHLIQCPFEDVIPAIQYRLHDLLAHNSPQIRRRALLALNALSIFDFDLMSEAQQDIIARIEDPDDTVCNAALVTASTLYKVCICSTYFPDSSVLSSQLYEPARLVVFNGVNDLFRETWSKYHDRRRSVLIRLLDTLRNLGPTEFNISLFNEVIIRAARQKDNGSLLRSVFLCLPLLRSQLILTPSDAISPASHVRFLLTSREPNQQYLFLTCLECLDPQSWAGTTPDVPALLEQWEVDLVMGFLDSQDPVLRRKTIKILHRVDTSIISSYYKAASQNLLDQTTGEKAEHALPLFEILEIQTGIDGERYARDVSTLLGQIEASSSPDGYIFEGIIDMVLTYIHHSADEFRRMISTCLLTSLKDMKLFLGPTTLVIMAALACENSGQLYLPWDKILEGLSSRIAYCPIPVQDTCLLSMLRITADCSEISPQIFATISKLNESSGRHIRKRCEQFLQLATDKETLSEIIQSAQSSTLPDFLEALQKYQGSDKPYRLSTYPLTHGRSQSRSPKSESLIASKLRYEAYDAPVPTPRLRGKTSSNSNYGLEPSALASPRSFASPELLAGGELALAASTVEFENEMAIFDGDKLFNTHAISEPSDTVSTAPDDLIAFDSPFILEPSENPQTSGALEPQLNFDKAWGGFSAEARGWYGKSIEQLLRRVRVMDPSELVVSVIEASLPPFLGELKVMIRFKPHTSISSCAVLRLKESEEVSCLWRLRGDLPLYVTIKNLLTED</sequence>
<dbReference type="InterPro" id="IPR011989">
    <property type="entry name" value="ARM-like"/>
</dbReference>
<dbReference type="GO" id="GO:0016192">
    <property type="term" value="P:vesicle-mediated transport"/>
    <property type="evidence" value="ECO:0007669"/>
    <property type="project" value="InterPro"/>
</dbReference>
<dbReference type="AlphaFoldDB" id="A0A9W8ZWH4"/>
<dbReference type="OrthoDB" id="29308at2759"/>
<evidence type="ECO:0000256" key="2">
    <source>
        <dbReference type="ARBA" id="ARBA00022448"/>
    </source>
</evidence>
<dbReference type="InterPro" id="IPR002553">
    <property type="entry name" value="Clathrin/coatomer_adapt-like_N"/>
</dbReference>
<comment type="subcellular location">
    <subcellularLocation>
        <location evidence="1">Endomembrane system</location>
    </subcellularLocation>
</comment>
<evidence type="ECO:0000256" key="3">
    <source>
        <dbReference type="ARBA" id="ARBA00022927"/>
    </source>
</evidence>
<protein>
    <submittedName>
        <fullName evidence="6">Armadillo-type protein</fullName>
    </submittedName>
</protein>
<evidence type="ECO:0000313" key="7">
    <source>
        <dbReference type="Proteomes" id="UP001150266"/>
    </source>
</evidence>
<keyword evidence="4" id="KW-0472">Membrane</keyword>
<evidence type="ECO:0000256" key="1">
    <source>
        <dbReference type="ARBA" id="ARBA00004308"/>
    </source>
</evidence>
<dbReference type="GO" id="GO:0006886">
    <property type="term" value="P:intracellular protein transport"/>
    <property type="evidence" value="ECO:0007669"/>
    <property type="project" value="InterPro"/>
</dbReference>
<keyword evidence="7" id="KW-1185">Reference proteome</keyword>
<evidence type="ECO:0000259" key="5">
    <source>
        <dbReference type="Pfam" id="PF01602"/>
    </source>
</evidence>
<dbReference type="GO" id="GO:0030117">
    <property type="term" value="C:membrane coat"/>
    <property type="evidence" value="ECO:0007669"/>
    <property type="project" value="InterPro"/>
</dbReference>
<evidence type="ECO:0000256" key="4">
    <source>
        <dbReference type="ARBA" id="ARBA00023136"/>
    </source>
</evidence>
<proteinExistence type="predicted"/>
<dbReference type="EMBL" id="JAOTPV010000037">
    <property type="protein sequence ID" value="KAJ4468322.1"/>
    <property type="molecule type" value="Genomic_DNA"/>
</dbReference>
<comment type="caution">
    <text evidence="6">The sequence shown here is derived from an EMBL/GenBank/DDBJ whole genome shotgun (WGS) entry which is preliminary data.</text>
</comment>
<feature type="domain" description="Clathrin/coatomer adaptor adaptin-like N-terminal" evidence="5">
    <location>
        <begin position="41"/>
        <end position="398"/>
    </location>
</feature>
<dbReference type="SUPFAM" id="SSF48371">
    <property type="entry name" value="ARM repeat"/>
    <property type="match status" value="1"/>
</dbReference>
<dbReference type="Gene3D" id="1.25.10.10">
    <property type="entry name" value="Leucine-rich Repeat Variant"/>
    <property type="match status" value="1"/>
</dbReference>
<dbReference type="GO" id="GO:0012505">
    <property type="term" value="C:endomembrane system"/>
    <property type="evidence" value="ECO:0007669"/>
    <property type="project" value="UniProtKB-SubCell"/>
</dbReference>
<name>A0A9W8ZWH4_9AGAR</name>
<keyword evidence="3" id="KW-0653">Protein transport</keyword>
<dbReference type="Proteomes" id="UP001150266">
    <property type="component" value="Unassembled WGS sequence"/>
</dbReference>
<reference evidence="6" key="1">
    <citation type="submission" date="2022-08" db="EMBL/GenBank/DDBJ databases">
        <title>A Global Phylogenomic Analysis of the Shiitake Genus Lentinula.</title>
        <authorList>
            <consortium name="DOE Joint Genome Institute"/>
            <person name="Sierra-Patev S."/>
            <person name="Min B."/>
            <person name="Naranjo-Ortiz M."/>
            <person name="Looney B."/>
            <person name="Konkel Z."/>
            <person name="Slot J.C."/>
            <person name="Sakamoto Y."/>
            <person name="Steenwyk J.L."/>
            <person name="Rokas A."/>
            <person name="Carro J."/>
            <person name="Camarero S."/>
            <person name="Ferreira P."/>
            <person name="Molpeceres G."/>
            <person name="Ruiz-Duenas F.J."/>
            <person name="Serrano A."/>
            <person name="Henrissat B."/>
            <person name="Drula E."/>
            <person name="Hughes K.W."/>
            <person name="Mata J.L."/>
            <person name="Ishikawa N.K."/>
            <person name="Vargas-Isla R."/>
            <person name="Ushijima S."/>
            <person name="Smith C.A."/>
            <person name="Ahrendt S."/>
            <person name="Andreopoulos W."/>
            <person name="He G."/>
            <person name="Labutti K."/>
            <person name="Lipzen A."/>
            <person name="Ng V."/>
            <person name="Riley R."/>
            <person name="Sandor L."/>
            <person name="Barry K."/>
            <person name="Martinez A.T."/>
            <person name="Xiao Y."/>
            <person name="Gibbons J.G."/>
            <person name="Terashima K."/>
            <person name="Grigoriev I.V."/>
            <person name="Hibbett D.S."/>
        </authorList>
    </citation>
    <scope>NUCLEOTIDE SEQUENCE</scope>
    <source>
        <strain evidence="6">JLM2183</strain>
    </source>
</reference>
<gene>
    <name evidence="6" type="ORF">J3R30DRAFT_3306000</name>
</gene>
<evidence type="ECO:0000313" key="6">
    <source>
        <dbReference type="EMBL" id="KAJ4468322.1"/>
    </source>
</evidence>
<accession>A0A9W8ZWH4</accession>